<keyword evidence="1" id="KW-0472">Membrane</keyword>
<keyword evidence="1" id="KW-1133">Transmembrane helix</keyword>
<dbReference type="EMBL" id="BMAW01045026">
    <property type="protein sequence ID" value="GFS47717.1"/>
    <property type="molecule type" value="Genomic_DNA"/>
</dbReference>
<protein>
    <submittedName>
        <fullName evidence="2">Uncharacterized protein</fullName>
    </submittedName>
</protein>
<organism evidence="2 3">
    <name type="scientific">Nephila pilipes</name>
    <name type="common">Giant wood spider</name>
    <name type="synonym">Nephila maculata</name>
    <dbReference type="NCBI Taxonomy" id="299642"/>
    <lineage>
        <taxon>Eukaryota</taxon>
        <taxon>Metazoa</taxon>
        <taxon>Ecdysozoa</taxon>
        <taxon>Arthropoda</taxon>
        <taxon>Chelicerata</taxon>
        <taxon>Arachnida</taxon>
        <taxon>Araneae</taxon>
        <taxon>Araneomorphae</taxon>
        <taxon>Entelegynae</taxon>
        <taxon>Araneoidea</taxon>
        <taxon>Nephilidae</taxon>
        <taxon>Nephila</taxon>
    </lineage>
</organism>
<keyword evidence="1" id="KW-0812">Transmembrane</keyword>
<keyword evidence="3" id="KW-1185">Reference proteome</keyword>
<sequence>MFLLDVEWVHLCSLQKVPGRHVRNIDFSCNFRYTCGRGIGKPLQHGFFPLMSAYIVIIFSLHQTLLSGMSLSPVAVDRLWRRYYVVDNVSSDITIVISTVLSTHCHLLDHTSNAY</sequence>
<comment type="caution">
    <text evidence="2">The sequence shown here is derived from an EMBL/GenBank/DDBJ whole genome shotgun (WGS) entry which is preliminary data.</text>
</comment>
<dbReference type="Proteomes" id="UP000887013">
    <property type="component" value="Unassembled WGS sequence"/>
</dbReference>
<feature type="transmembrane region" description="Helical" evidence="1">
    <location>
        <begin position="51"/>
        <end position="72"/>
    </location>
</feature>
<evidence type="ECO:0000256" key="1">
    <source>
        <dbReference type="SAM" id="Phobius"/>
    </source>
</evidence>
<evidence type="ECO:0000313" key="3">
    <source>
        <dbReference type="Proteomes" id="UP000887013"/>
    </source>
</evidence>
<name>A0A8X6IJI5_NEPPI</name>
<gene>
    <name evidence="2" type="ORF">NPIL_646691</name>
</gene>
<dbReference type="AlphaFoldDB" id="A0A8X6IJI5"/>
<accession>A0A8X6IJI5</accession>
<proteinExistence type="predicted"/>
<evidence type="ECO:0000313" key="2">
    <source>
        <dbReference type="EMBL" id="GFS47717.1"/>
    </source>
</evidence>
<reference evidence="2" key="1">
    <citation type="submission" date="2020-08" db="EMBL/GenBank/DDBJ databases">
        <title>Multicomponent nature underlies the extraordinary mechanical properties of spider dragline silk.</title>
        <authorList>
            <person name="Kono N."/>
            <person name="Nakamura H."/>
            <person name="Mori M."/>
            <person name="Yoshida Y."/>
            <person name="Ohtoshi R."/>
            <person name="Malay A.D."/>
            <person name="Moran D.A.P."/>
            <person name="Tomita M."/>
            <person name="Numata K."/>
            <person name="Arakawa K."/>
        </authorList>
    </citation>
    <scope>NUCLEOTIDE SEQUENCE</scope>
</reference>